<dbReference type="PANTHER" id="PTHR22916">
    <property type="entry name" value="GLYCOSYLTRANSFERASE"/>
    <property type="match status" value="1"/>
</dbReference>
<dbReference type="Pfam" id="PF00535">
    <property type="entry name" value="Glycos_transf_2"/>
    <property type="match status" value="1"/>
</dbReference>
<feature type="domain" description="Glycosyltransferase 2-like" evidence="2">
    <location>
        <begin position="7"/>
        <end position="106"/>
    </location>
</feature>
<dbReference type="InterPro" id="IPR029044">
    <property type="entry name" value="Nucleotide-diphossugar_trans"/>
</dbReference>
<reference evidence="3" key="1">
    <citation type="submission" date="2021-05" db="EMBL/GenBank/DDBJ databases">
        <authorList>
            <person name="Pietrasiak N."/>
            <person name="Ward R."/>
            <person name="Stajich J.E."/>
            <person name="Kurbessoian T."/>
        </authorList>
    </citation>
    <scope>NUCLEOTIDE SEQUENCE</scope>
    <source>
        <strain evidence="3">JT2-VF2</strain>
    </source>
</reference>
<protein>
    <submittedName>
        <fullName evidence="3">Glycosyltransferase</fullName>
        <ecNumber evidence="3">2.4.-.-</ecNumber>
    </submittedName>
</protein>
<sequence length="352" mass="39658">MDQPLVSIIINNYNYAKYLREAIESALSQTYANTEVIVVDDGSTDKSQDIITSYGSQIVPILKQNGGQASAFNIGFAASRGEIVIFLDADDYLFAYAVEQVVASWKPDVAKMHYRLELVDAVGNFLDIAPPPEVPFDSDDVLPILLEKGCYTTQVTSGNAFSRSALAQILPIPEAEFRICADGYLNTVVPFYGKILALEEPLGIYRKHGSNVWSTASQELFVDKFHKSIEHDLLKHKFLLDTAIKFGHKISPELGSCDYLHLISRLVSLRLDPQNHPLAGDSPLNLTYNGYWAIWKYTEFPRKRKLILSSWFIWVGLMPKPLVIPAVNWLLNTQTRPQSIDWLLKKIRTFTS</sequence>
<feature type="transmembrane region" description="Helical" evidence="1">
    <location>
        <begin position="311"/>
        <end position="331"/>
    </location>
</feature>
<keyword evidence="1" id="KW-1133">Transmembrane helix</keyword>
<accession>A0A951UJY9</accession>
<evidence type="ECO:0000313" key="4">
    <source>
        <dbReference type="Proteomes" id="UP000715781"/>
    </source>
</evidence>
<comment type="caution">
    <text evidence="3">The sequence shown here is derived from an EMBL/GenBank/DDBJ whole genome shotgun (WGS) entry which is preliminary data.</text>
</comment>
<keyword evidence="1" id="KW-0472">Membrane</keyword>
<reference evidence="3" key="2">
    <citation type="journal article" date="2022" name="Microbiol. Resour. Announc.">
        <title>Metagenome Sequencing to Explore Phylogenomics of Terrestrial Cyanobacteria.</title>
        <authorList>
            <person name="Ward R.D."/>
            <person name="Stajich J.E."/>
            <person name="Johansen J.R."/>
            <person name="Huntemann M."/>
            <person name="Clum A."/>
            <person name="Foster B."/>
            <person name="Foster B."/>
            <person name="Roux S."/>
            <person name="Palaniappan K."/>
            <person name="Varghese N."/>
            <person name="Mukherjee S."/>
            <person name="Reddy T.B.K."/>
            <person name="Daum C."/>
            <person name="Copeland A."/>
            <person name="Chen I.A."/>
            <person name="Ivanova N.N."/>
            <person name="Kyrpides N.C."/>
            <person name="Shapiro N."/>
            <person name="Eloe-Fadrosh E.A."/>
            <person name="Pietrasiak N."/>
        </authorList>
    </citation>
    <scope>NUCLEOTIDE SEQUENCE</scope>
    <source>
        <strain evidence="3">JT2-VF2</strain>
    </source>
</reference>
<evidence type="ECO:0000256" key="1">
    <source>
        <dbReference type="SAM" id="Phobius"/>
    </source>
</evidence>
<organism evidence="3 4">
    <name type="scientific">Mojavia pulchra JT2-VF2</name>
    <dbReference type="NCBI Taxonomy" id="287848"/>
    <lineage>
        <taxon>Bacteria</taxon>
        <taxon>Bacillati</taxon>
        <taxon>Cyanobacteriota</taxon>
        <taxon>Cyanophyceae</taxon>
        <taxon>Nostocales</taxon>
        <taxon>Nostocaceae</taxon>
    </lineage>
</organism>
<name>A0A951UJY9_9NOST</name>
<dbReference type="EC" id="2.4.-.-" evidence="3"/>
<proteinExistence type="predicted"/>
<dbReference type="EMBL" id="JAHHHN010000027">
    <property type="protein sequence ID" value="MBW4564845.1"/>
    <property type="molecule type" value="Genomic_DNA"/>
</dbReference>
<dbReference type="GO" id="GO:0016758">
    <property type="term" value="F:hexosyltransferase activity"/>
    <property type="evidence" value="ECO:0007669"/>
    <property type="project" value="UniProtKB-ARBA"/>
</dbReference>
<keyword evidence="3" id="KW-0808">Transferase</keyword>
<keyword evidence="1" id="KW-0812">Transmembrane</keyword>
<dbReference type="InterPro" id="IPR001173">
    <property type="entry name" value="Glyco_trans_2-like"/>
</dbReference>
<dbReference type="PANTHER" id="PTHR22916:SF3">
    <property type="entry name" value="UDP-GLCNAC:BETAGAL BETA-1,3-N-ACETYLGLUCOSAMINYLTRANSFERASE-LIKE PROTEIN 1"/>
    <property type="match status" value="1"/>
</dbReference>
<dbReference type="Gene3D" id="3.90.550.10">
    <property type="entry name" value="Spore Coat Polysaccharide Biosynthesis Protein SpsA, Chain A"/>
    <property type="match status" value="1"/>
</dbReference>
<dbReference type="SUPFAM" id="SSF53448">
    <property type="entry name" value="Nucleotide-diphospho-sugar transferases"/>
    <property type="match status" value="1"/>
</dbReference>
<dbReference type="AlphaFoldDB" id="A0A951UJY9"/>
<evidence type="ECO:0000313" key="3">
    <source>
        <dbReference type="EMBL" id="MBW4564845.1"/>
    </source>
</evidence>
<evidence type="ECO:0000259" key="2">
    <source>
        <dbReference type="Pfam" id="PF00535"/>
    </source>
</evidence>
<dbReference type="Proteomes" id="UP000715781">
    <property type="component" value="Unassembled WGS sequence"/>
</dbReference>
<keyword evidence="3" id="KW-0328">Glycosyltransferase</keyword>
<gene>
    <name evidence="3" type="ORF">KME32_27725</name>
</gene>